<dbReference type="AlphaFoldDB" id="A0A1D1ULM3"/>
<evidence type="ECO:0000313" key="2">
    <source>
        <dbReference type="Proteomes" id="UP000186922"/>
    </source>
</evidence>
<accession>A0A1D1ULM3</accession>
<dbReference type="EMBL" id="BDGG01000001">
    <property type="protein sequence ID" value="GAU87243.1"/>
    <property type="molecule type" value="Genomic_DNA"/>
</dbReference>
<keyword evidence="2" id="KW-1185">Reference proteome</keyword>
<comment type="caution">
    <text evidence="1">The sequence shown here is derived from an EMBL/GenBank/DDBJ whole genome shotgun (WGS) entry which is preliminary data.</text>
</comment>
<reference evidence="1 2" key="1">
    <citation type="journal article" date="2016" name="Nat. Commun.">
        <title>Extremotolerant tardigrade genome and improved radiotolerance of human cultured cells by tardigrade-unique protein.</title>
        <authorList>
            <person name="Hashimoto T."/>
            <person name="Horikawa D.D."/>
            <person name="Saito Y."/>
            <person name="Kuwahara H."/>
            <person name="Kozuka-Hata H."/>
            <person name="Shin-I T."/>
            <person name="Minakuchi Y."/>
            <person name="Ohishi K."/>
            <person name="Motoyama A."/>
            <person name="Aizu T."/>
            <person name="Enomoto A."/>
            <person name="Kondo K."/>
            <person name="Tanaka S."/>
            <person name="Hara Y."/>
            <person name="Koshikawa S."/>
            <person name="Sagara H."/>
            <person name="Miura T."/>
            <person name="Yokobori S."/>
            <person name="Miyagawa K."/>
            <person name="Suzuki Y."/>
            <person name="Kubo T."/>
            <person name="Oyama M."/>
            <person name="Kohara Y."/>
            <person name="Fujiyama A."/>
            <person name="Arakawa K."/>
            <person name="Katayama T."/>
            <person name="Toyoda A."/>
            <person name="Kunieda T."/>
        </authorList>
    </citation>
    <scope>NUCLEOTIDE SEQUENCE [LARGE SCALE GENOMIC DNA]</scope>
    <source>
        <strain evidence="1 2">YOKOZUNA-1</strain>
    </source>
</reference>
<protein>
    <submittedName>
        <fullName evidence="1">Uncharacterized protein</fullName>
    </submittedName>
</protein>
<organism evidence="1 2">
    <name type="scientific">Ramazzottius varieornatus</name>
    <name type="common">Water bear</name>
    <name type="synonym">Tardigrade</name>
    <dbReference type="NCBI Taxonomy" id="947166"/>
    <lineage>
        <taxon>Eukaryota</taxon>
        <taxon>Metazoa</taxon>
        <taxon>Ecdysozoa</taxon>
        <taxon>Tardigrada</taxon>
        <taxon>Eutardigrada</taxon>
        <taxon>Parachela</taxon>
        <taxon>Hypsibioidea</taxon>
        <taxon>Ramazzottiidae</taxon>
        <taxon>Ramazzottius</taxon>
    </lineage>
</organism>
<dbReference type="Proteomes" id="UP000186922">
    <property type="component" value="Unassembled WGS sequence"/>
</dbReference>
<evidence type="ECO:0000313" key="1">
    <source>
        <dbReference type="EMBL" id="GAU87243.1"/>
    </source>
</evidence>
<proteinExistence type="predicted"/>
<name>A0A1D1ULM3_RAMVA</name>
<gene>
    <name evidence="1" type="primary">RvY_00125-1</name>
    <name evidence="1" type="synonym">RvY_00125.1</name>
    <name evidence="1" type="ORF">RvY_00125</name>
</gene>
<sequence length="61" mass="6913">MRTRGEGVCGQALSVEQPVEDLFGYAQITAKQRKEGDESHLVLWITEYLGLADYWADKLEP</sequence>